<keyword evidence="1 2" id="KW-0732">Signal</keyword>
<keyword evidence="4" id="KW-1185">Reference proteome</keyword>
<proteinExistence type="predicted"/>
<evidence type="ECO:0000256" key="1">
    <source>
        <dbReference type="ARBA" id="ARBA00022729"/>
    </source>
</evidence>
<dbReference type="Pfam" id="PF14125">
    <property type="entry name" value="DUF4292"/>
    <property type="match status" value="1"/>
</dbReference>
<name>A0A2V4X0Q4_9FLAO</name>
<comment type="caution">
    <text evidence="3">The sequence shown here is derived from an EMBL/GenBank/DDBJ whole genome shotgun (WGS) entry which is preliminary data.</text>
</comment>
<accession>A0A2V4X0Q4</accession>
<protein>
    <submittedName>
        <fullName evidence="3">Uncharacterized protein DUF4292</fullName>
    </submittedName>
</protein>
<feature type="signal peptide" evidence="2">
    <location>
        <begin position="1"/>
        <end position="27"/>
    </location>
</feature>
<evidence type="ECO:0000256" key="2">
    <source>
        <dbReference type="SAM" id="SignalP"/>
    </source>
</evidence>
<evidence type="ECO:0000313" key="4">
    <source>
        <dbReference type="Proteomes" id="UP000248054"/>
    </source>
</evidence>
<sequence>MKLFQFYKFPKLTLCALLMVFAFNCSSTKSVIESGEASDKLSAKQVIKQHYKNDADFKTMQARVKIELIEGDKEQGHTFSLRMEKDKVIWLSAPIGMARMMITPNRVRFYNKLDNEFFDGDYKLLSDFVGVDLDFNKVQNILLGQAIYDLKDEPHEVSVSNNSYALHPKDQNVLLELFYLINPSHFKMNSLQLYQQSKNRMLQADYASYQEVKNQIIPEYIRIIAVEDTDEVIITMEFKSVSLNEAVRFPFNIPSGYKEIEIK</sequence>
<evidence type="ECO:0000313" key="3">
    <source>
        <dbReference type="EMBL" id="PYE83258.1"/>
    </source>
</evidence>
<dbReference type="RefSeq" id="WP_110474267.1">
    <property type="nucleotide sequence ID" value="NZ_BMWQ01000001.1"/>
</dbReference>
<organism evidence="3 4">
    <name type="scientific">Winogradskyella epiphytica</name>
    <dbReference type="NCBI Taxonomy" id="262005"/>
    <lineage>
        <taxon>Bacteria</taxon>
        <taxon>Pseudomonadati</taxon>
        <taxon>Bacteroidota</taxon>
        <taxon>Flavobacteriia</taxon>
        <taxon>Flavobacteriales</taxon>
        <taxon>Flavobacteriaceae</taxon>
        <taxon>Winogradskyella</taxon>
    </lineage>
</organism>
<dbReference type="OrthoDB" id="849114at2"/>
<dbReference type="InterPro" id="IPR029046">
    <property type="entry name" value="LolA/LolB/LppX"/>
</dbReference>
<dbReference type="InterPro" id="IPR025634">
    <property type="entry name" value="DUF4292"/>
</dbReference>
<dbReference type="EMBL" id="QJTD01000001">
    <property type="protein sequence ID" value="PYE83258.1"/>
    <property type="molecule type" value="Genomic_DNA"/>
</dbReference>
<dbReference type="SUPFAM" id="SSF89392">
    <property type="entry name" value="Prokaryotic lipoproteins and lipoprotein localization factors"/>
    <property type="match status" value="1"/>
</dbReference>
<feature type="chain" id="PRO_5015918343" evidence="2">
    <location>
        <begin position="28"/>
        <end position="263"/>
    </location>
</feature>
<reference evidence="3 4" key="1">
    <citation type="submission" date="2018-06" db="EMBL/GenBank/DDBJ databases">
        <title>Genomic Encyclopedia of Type Strains, Phase III (KMG-III): the genomes of soil and plant-associated and newly described type strains.</title>
        <authorList>
            <person name="Whitman W."/>
        </authorList>
    </citation>
    <scope>NUCLEOTIDE SEQUENCE [LARGE SCALE GENOMIC DNA]</scope>
    <source>
        <strain evidence="3 4">CECT 7945</strain>
    </source>
</reference>
<dbReference type="Proteomes" id="UP000248054">
    <property type="component" value="Unassembled WGS sequence"/>
</dbReference>
<dbReference type="Gene3D" id="2.50.20.10">
    <property type="entry name" value="Lipoprotein localisation LolA/LolB/LppX"/>
    <property type="match status" value="1"/>
</dbReference>
<gene>
    <name evidence="3" type="ORF">DFQ11_101690</name>
</gene>
<dbReference type="AlphaFoldDB" id="A0A2V4X0Q4"/>